<sequence length="163" mass="18015">MPTLIGLITFHSGIRALFLMGSTTKSACGVPARQLLCCISGDFPREKDSSVPQCPSKNPPQWNFSPKQKSNRDAVFVQKKAERAAMRAHLREKYQLPRSRKDKKQVEAAGQKVTLPQDLLAIVKSKAPSEAGSLFPSLDFSSFRMTAQNAVQSLQQPIQCPIM</sequence>
<proteinExistence type="predicted"/>
<keyword evidence="2" id="KW-1185">Reference proteome</keyword>
<accession>A0ACB8G7J3</accession>
<evidence type="ECO:0000313" key="2">
    <source>
        <dbReference type="Proteomes" id="UP000827872"/>
    </source>
</evidence>
<dbReference type="Proteomes" id="UP000827872">
    <property type="component" value="Linkage Group LG01"/>
</dbReference>
<reference evidence="1" key="1">
    <citation type="submission" date="2021-08" db="EMBL/GenBank/DDBJ databases">
        <title>The first chromosome-level gecko genome reveals the dynamic sex chromosomes of Neotropical dwarf geckos (Sphaerodactylidae: Sphaerodactylus).</title>
        <authorList>
            <person name="Pinto B.J."/>
            <person name="Keating S.E."/>
            <person name="Gamble T."/>
        </authorList>
    </citation>
    <scope>NUCLEOTIDE SEQUENCE</scope>
    <source>
        <strain evidence="1">TG3544</strain>
    </source>
</reference>
<evidence type="ECO:0000313" key="1">
    <source>
        <dbReference type="EMBL" id="KAH8015489.1"/>
    </source>
</evidence>
<organism evidence="1 2">
    <name type="scientific">Sphaerodactylus townsendi</name>
    <dbReference type="NCBI Taxonomy" id="933632"/>
    <lineage>
        <taxon>Eukaryota</taxon>
        <taxon>Metazoa</taxon>
        <taxon>Chordata</taxon>
        <taxon>Craniata</taxon>
        <taxon>Vertebrata</taxon>
        <taxon>Euteleostomi</taxon>
        <taxon>Lepidosauria</taxon>
        <taxon>Squamata</taxon>
        <taxon>Bifurcata</taxon>
        <taxon>Gekkota</taxon>
        <taxon>Sphaerodactylidae</taxon>
        <taxon>Sphaerodactylus</taxon>
    </lineage>
</organism>
<dbReference type="EMBL" id="CM037614">
    <property type="protein sequence ID" value="KAH8015489.1"/>
    <property type="molecule type" value="Genomic_DNA"/>
</dbReference>
<comment type="caution">
    <text evidence="1">The sequence shown here is derived from an EMBL/GenBank/DDBJ whole genome shotgun (WGS) entry which is preliminary data.</text>
</comment>
<protein>
    <submittedName>
        <fullName evidence="1">Uncharacterized protein</fullName>
    </submittedName>
</protein>
<name>A0ACB8G7J3_9SAUR</name>
<gene>
    <name evidence="1" type="ORF">K3G42_004568</name>
</gene>